<dbReference type="Proteomes" id="UP000006621">
    <property type="component" value="Chromosome"/>
</dbReference>
<feature type="signal peptide" evidence="2">
    <location>
        <begin position="1"/>
        <end position="22"/>
    </location>
</feature>
<organism evidence="3 4">
    <name type="scientific">Flexistipes sinusarabici (strain ATCC 49648 / DSM 4947 / MAS 10)</name>
    <dbReference type="NCBI Taxonomy" id="717231"/>
    <lineage>
        <taxon>Bacteria</taxon>
        <taxon>Pseudomonadati</taxon>
        <taxon>Deferribacterota</taxon>
        <taxon>Deferribacteres</taxon>
        <taxon>Deferribacterales</taxon>
        <taxon>Flexistipitaceae</taxon>
        <taxon>Flexistipes</taxon>
    </lineage>
</organism>
<evidence type="ECO:0000256" key="2">
    <source>
        <dbReference type="SAM" id="SignalP"/>
    </source>
</evidence>
<protein>
    <submittedName>
        <fullName evidence="3">Uncharacterized protein</fullName>
    </submittedName>
</protein>
<dbReference type="RefSeq" id="WP_013886513.1">
    <property type="nucleotide sequence ID" value="NC_015672.1"/>
</dbReference>
<name>F8E7W2_FLESM</name>
<dbReference type="AlphaFoldDB" id="F8E7W2"/>
<dbReference type="InterPro" id="IPR051829">
    <property type="entry name" value="Multiheme_Cytochr_ET"/>
</dbReference>
<evidence type="ECO:0000313" key="4">
    <source>
        <dbReference type="Proteomes" id="UP000006621"/>
    </source>
</evidence>
<keyword evidence="4" id="KW-1185">Reference proteome</keyword>
<gene>
    <name evidence="3" type="ordered locus">Flexsi_1380</name>
</gene>
<dbReference type="KEGG" id="fsi:Flexsi_1380"/>
<evidence type="ECO:0000256" key="1">
    <source>
        <dbReference type="ARBA" id="ARBA00022729"/>
    </source>
</evidence>
<sequence length="311" mass="35786">MKRYLMTIFTGILLILTTSANAKENCEECHKKITVSVSHESLNCIECHEPEGDHYALAADFKINAKGCVKCHEEYKGMLKSPMHTRYKEKRYVKDIFEQYDPEFFGKNCEGCHVSSCVDCHAENSTPHTITEPKTGICLKCHNDYYIGADYTGLGIREDHERYQRGIKVAGKYHQKMLPDVHYEKGMDCGECHSMKSLASGKPSSKVCRDCHNPDKDVLEHSIDAHLQKMACSTCHAAWAPVEYGTFWIKFEGDARKDYFKWIKSPSEDYRKSSYKRYNRRPHIGLNKDGIYAPIRPMFINIFSLIRNVPC</sequence>
<dbReference type="NCBIfam" id="NF040968">
    <property type="entry name" value="FeS_ExtO"/>
    <property type="match status" value="1"/>
</dbReference>
<reference evidence="3 4" key="1">
    <citation type="journal article" date="2011" name="Stand. Genomic Sci.">
        <title>Genome sequence of the moderately thermophilic halophile Flexistipes sinusarabici strain (MAS10).</title>
        <authorList>
            <person name="Lapidus A."/>
            <person name="Chertkov O."/>
            <person name="Nolan M."/>
            <person name="Lucas S."/>
            <person name="Hammon N."/>
            <person name="Deshpande S."/>
            <person name="Cheng J.F."/>
            <person name="Tapia R."/>
            <person name="Han C."/>
            <person name="Goodwin L."/>
            <person name="Pitluck S."/>
            <person name="Liolios K."/>
            <person name="Pagani I."/>
            <person name="Ivanova N."/>
            <person name="Huntemann M."/>
            <person name="Mavromatis K."/>
            <person name="Mikhailova N."/>
            <person name="Pati A."/>
            <person name="Chen A."/>
            <person name="Palaniappan K."/>
            <person name="Land M."/>
            <person name="Hauser L."/>
            <person name="Brambilla E.M."/>
            <person name="Rohde M."/>
            <person name="Abt B."/>
            <person name="Spring S."/>
            <person name="Goker M."/>
            <person name="Bristow J."/>
            <person name="Eisen J.A."/>
            <person name="Markowitz V."/>
            <person name="Hugenholtz P."/>
            <person name="Kyrpides N.C."/>
            <person name="Klenk H.P."/>
            <person name="Woyke T."/>
        </authorList>
    </citation>
    <scope>NUCLEOTIDE SEQUENCE [LARGE SCALE GENOMIC DNA]</scope>
    <source>
        <strain evidence="4">DSM 4947 / MAS 10</strain>
    </source>
</reference>
<dbReference type="PANTHER" id="PTHR35038">
    <property type="entry name" value="DISSIMILATORY SULFITE REDUCTASE SIRA"/>
    <property type="match status" value="1"/>
</dbReference>
<feature type="chain" id="PRO_5003369218" evidence="2">
    <location>
        <begin position="23"/>
        <end position="311"/>
    </location>
</feature>
<dbReference type="SUPFAM" id="SSF48695">
    <property type="entry name" value="Multiheme cytochromes"/>
    <property type="match status" value="1"/>
</dbReference>
<dbReference type="Gene3D" id="3.90.10.10">
    <property type="entry name" value="Cytochrome C3"/>
    <property type="match status" value="2"/>
</dbReference>
<dbReference type="STRING" id="717231.Flexsi_1380"/>
<dbReference type="OrthoDB" id="5390534at2"/>
<dbReference type="HOGENOM" id="CLU_054357_0_0_0"/>
<proteinExistence type="predicted"/>
<reference evidence="4" key="2">
    <citation type="submission" date="2011-06" db="EMBL/GenBank/DDBJ databases">
        <title>The complete genome of Flexistipes sinusarabici DSM 4947.</title>
        <authorList>
            <person name="Lucas S."/>
            <person name="Han J."/>
            <person name="Lapidus A."/>
            <person name="Bruce D."/>
            <person name="Goodwin L."/>
            <person name="Pitluck S."/>
            <person name="Peters L."/>
            <person name="Kyrpides N."/>
            <person name="Mavromatis K."/>
            <person name="Ivanova N."/>
            <person name="Mikhailova N."/>
            <person name="Chertkov O."/>
            <person name="Detter J.C."/>
            <person name="Tapia R."/>
            <person name="Han C."/>
            <person name="Land M."/>
            <person name="Hauser L."/>
            <person name="Markowitz V."/>
            <person name="Cheng J.-F."/>
            <person name="Hugenholtz P."/>
            <person name="Woyke T."/>
            <person name="Wu D."/>
            <person name="Spring S."/>
            <person name="Schroeder M."/>
            <person name="Brambilla E."/>
            <person name="Klenk H.-P."/>
            <person name="Eisen J.A."/>
        </authorList>
    </citation>
    <scope>NUCLEOTIDE SEQUENCE [LARGE SCALE GENOMIC DNA]</scope>
    <source>
        <strain evidence="4">DSM 4947 / MAS 10</strain>
    </source>
</reference>
<dbReference type="NCBIfam" id="NF040967">
    <property type="entry name" value="cytc_ExtN"/>
    <property type="match status" value="1"/>
</dbReference>
<dbReference type="InterPro" id="IPR036280">
    <property type="entry name" value="Multihaem_cyt_sf"/>
</dbReference>
<evidence type="ECO:0000313" key="3">
    <source>
        <dbReference type="EMBL" id="AEI15030.1"/>
    </source>
</evidence>
<dbReference type="EMBL" id="CP002858">
    <property type="protein sequence ID" value="AEI15030.1"/>
    <property type="molecule type" value="Genomic_DNA"/>
</dbReference>
<keyword evidence="1 2" id="KW-0732">Signal</keyword>
<dbReference type="eggNOG" id="COG3303">
    <property type="taxonomic scope" value="Bacteria"/>
</dbReference>
<accession>F8E7W2</accession>